<evidence type="ECO:0000313" key="1">
    <source>
        <dbReference type="EMBL" id="BAM31482.1"/>
    </source>
</evidence>
<accession>A0AAI8QG13</accession>
<dbReference type="KEGG" id="hcb:HCBAA847_0232"/>
<dbReference type="AlphaFoldDB" id="A0AAI8QG13"/>
<dbReference type="EMBL" id="AP012492">
    <property type="protein sequence ID" value="BAM31482.1"/>
    <property type="molecule type" value="Genomic_DNA"/>
</dbReference>
<sequence length="40" mass="4720">MTNYIELEKSGRVYRIEKIKGKYCPAIRRRLSKCLSKSLS</sequence>
<reference evidence="1 2" key="1">
    <citation type="journal article" date="2012" name="J. Bacteriol.">
        <title>Complete Genome Sequence of Helicobacter cinaedi Type Strain ATCC BAA-847.</title>
        <authorList>
            <person name="Miyoshi-Akiyama T."/>
            <person name="Takeshita N."/>
            <person name="Ohmagari N."/>
            <person name="Kirikae T."/>
        </authorList>
    </citation>
    <scope>NUCLEOTIDE SEQUENCE [LARGE SCALE GENOMIC DNA]</scope>
    <source>
        <strain evidence="1 2">ATCC BAA-847</strain>
    </source>
</reference>
<gene>
    <name evidence="1" type="ORF">HCBAA847_0232</name>
</gene>
<evidence type="ECO:0000313" key="2">
    <source>
        <dbReference type="Proteomes" id="UP000006036"/>
    </source>
</evidence>
<organism evidence="1 2">
    <name type="scientific">Helicobacter cinaedi CCUG 18818 = ATCC BAA-847</name>
    <dbReference type="NCBI Taxonomy" id="537971"/>
    <lineage>
        <taxon>Bacteria</taxon>
        <taxon>Pseudomonadati</taxon>
        <taxon>Campylobacterota</taxon>
        <taxon>Epsilonproteobacteria</taxon>
        <taxon>Campylobacterales</taxon>
        <taxon>Helicobacteraceae</taxon>
        <taxon>Helicobacter</taxon>
    </lineage>
</organism>
<dbReference type="Proteomes" id="UP000006036">
    <property type="component" value="Chromosome 1"/>
</dbReference>
<protein>
    <submittedName>
        <fullName evidence="1">Uncharacterized protein</fullName>
    </submittedName>
</protein>
<proteinExistence type="predicted"/>
<name>A0AAI8QG13_9HELI</name>